<feature type="signal peptide" evidence="1">
    <location>
        <begin position="1"/>
        <end position="18"/>
    </location>
</feature>
<dbReference type="OrthoDB" id="68825at2759"/>
<protein>
    <submittedName>
        <fullName evidence="2">Secreted protein</fullName>
    </submittedName>
</protein>
<proteinExistence type="predicted"/>
<dbReference type="EMBL" id="JNBR01002207">
    <property type="protein sequence ID" value="OQR83379.1"/>
    <property type="molecule type" value="Genomic_DNA"/>
</dbReference>
<reference evidence="2 4" key="1">
    <citation type="journal article" date="2014" name="Genome Biol. Evol.">
        <title>The secreted proteins of Achlya hypogyna and Thraustotheca clavata identify the ancestral oomycete secretome and reveal gene acquisitions by horizontal gene transfer.</title>
        <authorList>
            <person name="Misner I."/>
            <person name="Blouin N."/>
            <person name="Leonard G."/>
            <person name="Richards T.A."/>
            <person name="Lane C.E."/>
        </authorList>
    </citation>
    <scope>NUCLEOTIDE SEQUENCE</scope>
    <source>
        <strain evidence="2 4">ATCC 48635</strain>
    </source>
</reference>
<sequence length="252" mass="26868">MRFLSLVVGLLSCSLTAAAPTPPVLPQELATVVSSLKPILVSVADTALPATLGDCKNAPAPCQEMGNLFAVKASFYDVTARWVSGLNTVQIDTLALNVGTNGSMHVDVAVSFDELPISLHIEGCVPAIGCKTFLDNANTCCGGRKTIKLALEATCSESFPYVGNLKLTKVEIGGSLNIMMSVLGKRFSVYDATSIAQKKVLAGVNKALQDPKKTAKLNEYIQKLYGSKIFCTKDAQTAYLATRPPRRLLRVD</sequence>
<accession>A0A0A7CPI0</accession>
<dbReference type="AlphaFoldDB" id="A0A0A7CPI0"/>
<keyword evidence="4" id="KW-1185">Reference proteome</keyword>
<gene>
    <name evidence="3" type="ORF">ACHHYP_14776</name>
</gene>
<name>A0A0A7CPI0_ACHHY</name>
<dbReference type="Proteomes" id="UP000243579">
    <property type="component" value="Unassembled WGS sequence"/>
</dbReference>
<feature type="chain" id="PRO_5002027532" evidence="1">
    <location>
        <begin position="19"/>
        <end position="252"/>
    </location>
</feature>
<keyword evidence="1" id="KW-0732">Signal</keyword>
<dbReference type="EMBL" id="KM038947">
    <property type="protein sequence ID" value="AIG56408.1"/>
    <property type="molecule type" value="Genomic_DNA"/>
</dbReference>
<evidence type="ECO:0000256" key="1">
    <source>
        <dbReference type="SAM" id="SignalP"/>
    </source>
</evidence>
<evidence type="ECO:0000313" key="3">
    <source>
        <dbReference type="EMBL" id="OQR83379.1"/>
    </source>
</evidence>
<organism evidence="2">
    <name type="scientific">Achlya hypogyna</name>
    <name type="common">Oomycete</name>
    <name type="synonym">Protoachlya hypogyna</name>
    <dbReference type="NCBI Taxonomy" id="1202772"/>
    <lineage>
        <taxon>Eukaryota</taxon>
        <taxon>Sar</taxon>
        <taxon>Stramenopiles</taxon>
        <taxon>Oomycota</taxon>
        <taxon>Saprolegniomycetes</taxon>
        <taxon>Saprolegniales</taxon>
        <taxon>Achlyaceae</taxon>
        <taxon>Achlya</taxon>
    </lineage>
</organism>
<evidence type="ECO:0000313" key="2">
    <source>
        <dbReference type="EMBL" id="AIG56408.1"/>
    </source>
</evidence>
<evidence type="ECO:0000313" key="4">
    <source>
        <dbReference type="Proteomes" id="UP000243579"/>
    </source>
</evidence>